<organism evidence="1 2">
    <name type="scientific">Limnobacter parvus</name>
    <dbReference type="NCBI Taxonomy" id="2939690"/>
    <lineage>
        <taxon>Bacteria</taxon>
        <taxon>Pseudomonadati</taxon>
        <taxon>Pseudomonadota</taxon>
        <taxon>Betaproteobacteria</taxon>
        <taxon>Burkholderiales</taxon>
        <taxon>Burkholderiaceae</taxon>
        <taxon>Limnobacter</taxon>
    </lineage>
</organism>
<reference evidence="1" key="1">
    <citation type="submission" date="2022-07" db="EMBL/GenBank/DDBJ databases">
        <authorList>
            <person name="Xamxidin M."/>
        </authorList>
    </citation>
    <scope>NUCLEOTIDE SEQUENCE</scope>
    <source>
        <strain evidence="1">YS8-69</strain>
    </source>
</reference>
<gene>
    <name evidence="1" type="ORF">NSP04_02405</name>
</gene>
<dbReference type="Proteomes" id="UP001165267">
    <property type="component" value="Unassembled WGS sequence"/>
</dbReference>
<keyword evidence="2" id="KW-1185">Reference proteome</keyword>
<protein>
    <submittedName>
        <fullName evidence="1">Uncharacterized protein</fullName>
    </submittedName>
</protein>
<dbReference type="EMBL" id="JANKHG010000014">
    <property type="protein sequence ID" value="MCR2745496.1"/>
    <property type="molecule type" value="Genomic_DNA"/>
</dbReference>
<comment type="caution">
    <text evidence="1">The sequence shown here is derived from an EMBL/GenBank/DDBJ whole genome shotgun (WGS) entry which is preliminary data.</text>
</comment>
<evidence type="ECO:0000313" key="2">
    <source>
        <dbReference type="Proteomes" id="UP001165267"/>
    </source>
</evidence>
<evidence type="ECO:0000313" key="1">
    <source>
        <dbReference type="EMBL" id="MCR2745496.1"/>
    </source>
</evidence>
<sequence>MQLSKPGVHFGSGFARTAVDSMLSTAVNRHVKHPHTKGVLTQLSKTAGLAAQISMLKPGAFTLGMGAIIGLGGAASHTVKSLARLLGHVYLVKALLEVARGNFAAASSLVASVGGAYAGKMFGEMVQKHHTSKPSDAEQIGNTAFPRGAGNFALPIPHGVLHALATVTQSMRKTDRQLSEAIDHYLHPNFLLRQLLPGDQLQNIQPALTARVSIGARVE</sequence>
<name>A0ABT1XDY6_9BURK</name>
<accession>A0ABT1XDY6</accession>
<proteinExistence type="predicted"/>